<dbReference type="Proteomes" id="UP000580250">
    <property type="component" value="Unassembled WGS sequence"/>
</dbReference>
<name>A0A6V7W8Y3_MELEN</name>
<evidence type="ECO:0000313" key="2">
    <source>
        <dbReference type="Proteomes" id="UP000580250"/>
    </source>
</evidence>
<protein>
    <submittedName>
        <fullName evidence="1">Uncharacterized protein</fullName>
    </submittedName>
</protein>
<proteinExistence type="predicted"/>
<accession>A0A6V7W8Y3</accession>
<dbReference type="AlphaFoldDB" id="A0A6V7W8Y3"/>
<organism evidence="1 2">
    <name type="scientific">Meloidogyne enterolobii</name>
    <name type="common">Root-knot nematode worm</name>
    <name type="synonym">Meloidogyne mayaguensis</name>
    <dbReference type="NCBI Taxonomy" id="390850"/>
    <lineage>
        <taxon>Eukaryota</taxon>
        <taxon>Metazoa</taxon>
        <taxon>Ecdysozoa</taxon>
        <taxon>Nematoda</taxon>
        <taxon>Chromadorea</taxon>
        <taxon>Rhabditida</taxon>
        <taxon>Tylenchina</taxon>
        <taxon>Tylenchomorpha</taxon>
        <taxon>Tylenchoidea</taxon>
        <taxon>Meloidogynidae</taxon>
        <taxon>Meloidogyninae</taxon>
        <taxon>Meloidogyne</taxon>
    </lineage>
</organism>
<evidence type="ECO:0000313" key="1">
    <source>
        <dbReference type="EMBL" id="CAD2183218.1"/>
    </source>
</evidence>
<reference evidence="1 2" key="1">
    <citation type="submission" date="2020-08" db="EMBL/GenBank/DDBJ databases">
        <authorList>
            <person name="Koutsovoulos G."/>
            <person name="Danchin GJ E."/>
        </authorList>
    </citation>
    <scope>NUCLEOTIDE SEQUENCE [LARGE SCALE GENOMIC DNA]</scope>
</reference>
<gene>
    <name evidence="1" type="ORF">MENT_LOCUS35495</name>
</gene>
<dbReference type="EMBL" id="CAJEWN010000460">
    <property type="protein sequence ID" value="CAD2183218.1"/>
    <property type="molecule type" value="Genomic_DNA"/>
</dbReference>
<sequence length="50" mass="5866">MKIMNLLLKDYSLFIEKLPRKSRNLRLYLDFSYNATKSCAPIPYPETTAP</sequence>
<comment type="caution">
    <text evidence="1">The sequence shown here is derived from an EMBL/GenBank/DDBJ whole genome shotgun (WGS) entry which is preliminary data.</text>
</comment>